<gene>
    <name evidence="2" type="ORF">DUNSADRAFT_16875</name>
</gene>
<sequence length="179" mass="19987">MQHVERAWLALLALRCSAKLCAVLGLCALLPAGSPWPLHMLGLDVTFCVLFPLIAEQQVRVRLLVPLLLLEVLLAWYAHSAWALVPADNTSMYSSTPCTALQNLVVLVIAVVFERSHRATFLLEQLQPPPRAPPPQQLQWHGFAPLRWLEQEQQRCCTASVNELACSSMRDPIGCMQLK</sequence>
<keyword evidence="3" id="KW-1185">Reference proteome</keyword>
<feature type="transmembrane region" description="Helical" evidence="1">
    <location>
        <begin position="34"/>
        <end position="54"/>
    </location>
</feature>
<protein>
    <submittedName>
        <fullName evidence="2">Uncharacterized protein</fullName>
    </submittedName>
</protein>
<organism evidence="2 3">
    <name type="scientific">Dunaliella salina</name>
    <name type="common">Green alga</name>
    <name type="synonym">Protococcus salinus</name>
    <dbReference type="NCBI Taxonomy" id="3046"/>
    <lineage>
        <taxon>Eukaryota</taxon>
        <taxon>Viridiplantae</taxon>
        <taxon>Chlorophyta</taxon>
        <taxon>core chlorophytes</taxon>
        <taxon>Chlorophyceae</taxon>
        <taxon>CS clade</taxon>
        <taxon>Chlamydomonadales</taxon>
        <taxon>Dunaliellaceae</taxon>
        <taxon>Dunaliella</taxon>
    </lineage>
</organism>
<feature type="transmembrane region" description="Helical" evidence="1">
    <location>
        <begin position="61"/>
        <end position="79"/>
    </location>
</feature>
<name>A0ABQ7H948_DUNSA</name>
<evidence type="ECO:0000313" key="3">
    <source>
        <dbReference type="Proteomes" id="UP000815325"/>
    </source>
</evidence>
<keyword evidence="1" id="KW-0812">Transmembrane</keyword>
<dbReference type="EMBL" id="MU069443">
    <property type="protein sequence ID" value="KAF5843376.1"/>
    <property type="molecule type" value="Genomic_DNA"/>
</dbReference>
<evidence type="ECO:0000313" key="2">
    <source>
        <dbReference type="EMBL" id="KAF5843376.1"/>
    </source>
</evidence>
<evidence type="ECO:0000256" key="1">
    <source>
        <dbReference type="SAM" id="Phobius"/>
    </source>
</evidence>
<accession>A0ABQ7H948</accession>
<feature type="transmembrane region" description="Helical" evidence="1">
    <location>
        <begin position="91"/>
        <end position="113"/>
    </location>
</feature>
<reference evidence="2" key="1">
    <citation type="submission" date="2017-08" db="EMBL/GenBank/DDBJ databases">
        <authorList>
            <person name="Polle J.E."/>
            <person name="Barry K."/>
            <person name="Cushman J."/>
            <person name="Schmutz J."/>
            <person name="Tran D."/>
            <person name="Hathwaick L.T."/>
            <person name="Yim W.C."/>
            <person name="Jenkins J."/>
            <person name="Mckie-Krisberg Z.M."/>
            <person name="Prochnik S."/>
            <person name="Lindquist E."/>
            <person name="Dockter R.B."/>
            <person name="Adam C."/>
            <person name="Molina H."/>
            <person name="Bunkerborg J."/>
            <person name="Jin E."/>
            <person name="Buchheim M."/>
            <person name="Magnuson J."/>
        </authorList>
    </citation>
    <scope>NUCLEOTIDE SEQUENCE</scope>
    <source>
        <strain evidence="2">CCAP 19/18</strain>
    </source>
</reference>
<dbReference type="Proteomes" id="UP000815325">
    <property type="component" value="Unassembled WGS sequence"/>
</dbReference>
<keyword evidence="1" id="KW-0472">Membrane</keyword>
<keyword evidence="1" id="KW-1133">Transmembrane helix</keyword>
<comment type="caution">
    <text evidence="2">The sequence shown here is derived from an EMBL/GenBank/DDBJ whole genome shotgun (WGS) entry which is preliminary data.</text>
</comment>
<proteinExistence type="predicted"/>